<protein>
    <submittedName>
        <fullName evidence="2">Uncharacterized protein</fullName>
    </submittedName>
</protein>
<proteinExistence type="predicted"/>
<name>A0A915NG23_9BILA</name>
<sequence length="275" mass="33539">MWGSGQRIESFQHTMSVQHYANLLERFDLNIYADQTIYDHIVDLHHCDRERFDLLLLFCKDTTVEERNLFIFWNVLAFTRKMIRSFFEFQKEDKDDHYNKILLERSKDKKESVKMISIFQYMQAHDEFEIKANKLKQTKLDKYLGNLWIEEVDFTHRGNNIVRPYLLPTLQSAETHWEGILLFVEHQKEDATDYYNLILFQRCNKNNENRRNRRDRPLKLISIFQYMQAHDEFEIKANKIKQTKLNDYMRNYRLNAENIEFNHRNTNYGNTEMIV</sequence>
<reference evidence="2" key="1">
    <citation type="submission" date="2022-11" db="UniProtKB">
        <authorList>
            <consortium name="WormBaseParasite"/>
        </authorList>
    </citation>
    <scope>IDENTIFICATION</scope>
</reference>
<organism evidence="1 2">
    <name type="scientific">Meloidogyne floridensis</name>
    <dbReference type="NCBI Taxonomy" id="298350"/>
    <lineage>
        <taxon>Eukaryota</taxon>
        <taxon>Metazoa</taxon>
        <taxon>Ecdysozoa</taxon>
        <taxon>Nematoda</taxon>
        <taxon>Chromadorea</taxon>
        <taxon>Rhabditida</taxon>
        <taxon>Tylenchina</taxon>
        <taxon>Tylenchomorpha</taxon>
        <taxon>Tylenchoidea</taxon>
        <taxon>Meloidogynidae</taxon>
        <taxon>Meloidogyninae</taxon>
        <taxon>Meloidogyne</taxon>
    </lineage>
</organism>
<accession>A0A915NG23</accession>
<keyword evidence="1" id="KW-1185">Reference proteome</keyword>
<evidence type="ECO:0000313" key="2">
    <source>
        <dbReference type="WBParaSite" id="scf7180000416515.g453"/>
    </source>
</evidence>
<dbReference type="WBParaSite" id="scf7180000416515.g453">
    <property type="protein sequence ID" value="scf7180000416515.g453"/>
    <property type="gene ID" value="scf7180000416515.g453"/>
</dbReference>
<dbReference type="AlphaFoldDB" id="A0A915NG23"/>
<evidence type="ECO:0000313" key="1">
    <source>
        <dbReference type="Proteomes" id="UP000887560"/>
    </source>
</evidence>
<dbReference type="Proteomes" id="UP000887560">
    <property type="component" value="Unplaced"/>
</dbReference>